<evidence type="ECO:0000256" key="2">
    <source>
        <dbReference type="ARBA" id="ARBA00011900"/>
    </source>
</evidence>
<comment type="similarity">
    <text evidence="1">Belongs to the N(4)/N(6)-methyltransferase family.</text>
</comment>
<proteinExistence type="inferred from homology"/>
<comment type="catalytic activity">
    <reaction evidence="6">
        <text>a 2'-deoxyadenosine in DNA + S-adenosyl-L-methionine = an N(6)-methyl-2'-deoxyadenosine in DNA + S-adenosyl-L-homocysteine + H(+)</text>
        <dbReference type="Rhea" id="RHEA:15197"/>
        <dbReference type="Rhea" id="RHEA-COMP:12418"/>
        <dbReference type="Rhea" id="RHEA-COMP:12419"/>
        <dbReference type="ChEBI" id="CHEBI:15378"/>
        <dbReference type="ChEBI" id="CHEBI:57856"/>
        <dbReference type="ChEBI" id="CHEBI:59789"/>
        <dbReference type="ChEBI" id="CHEBI:90615"/>
        <dbReference type="ChEBI" id="CHEBI:90616"/>
        <dbReference type="EC" id="2.1.1.72"/>
    </reaction>
</comment>
<reference evidence="7 8" key="1">
    <citation type="journal article" date="2014" name="PLoS Genet.">
        <title>Phylogenetically driven sequencing of extremely halophilic archaea reveals strategies for static and dynamic osmo-response.</title>
        <authorList>
            <person name="Becker E.A."/>
            <person name="Seitzer P.M."/>
            <person name="Tritt A."/>
            <person name="Larsen D."/>
            <person name="Krusor M."/>
            <person name="Yao A.I."/>
            <person name="Wu D."/>
            <person name="Madern D."/>
            <person name="Eisen J.A."/>
            <person name="Darling A.E."/>
            <person name="Facciotti M.T."/>
        </authorList>
    </citation>
    <scope>NUCLEOTIDE SEQUENCE [LARGE SCALE GENOMIC DNA]</scope>
    <source>
        <strain evidence="7 8">DSM 12281</strain>
    </source>
</reference>
<evidence type="ECO:0000256" key="4">
    <source>
        <dbReference type="ARBA" id="ARBA00022679"/>
    </source>
</evidence>
<evidence type="ECO:0000313" key="8">
    <source>
        <dbReference type="Proteomes" id="UP000011648"/>
    </source>
</evidence>
<sequence>MKSVFPYPGGKAKLADWIVSHFPDHGCYVEVFSGSAAVLVSKPETRVEVLNDLDGDIVHFFKTLRDRGNELREWLRNTPFSRELHDEYATEFYDGKRPDDDIERAGKFFYLRSTQFSTKYASKSGFATSKHPQVDQAGAYMNRAADLDEFSDRLRDVVIESKDFGDMFDTYDGAETLFYCDPPYVGPGDSLYSHGGEFEHRRLMERVAELEGKVIISYEDLPESTPESFYVAEKGTTYSMGTNGHDERKEATERLVMNFDPEEVTPFAGVDQANLEAFGD</sequence>
<dbReference type="InterPro" id="IPR029063">
    <property type="entry name" value="SAM-dependent_MTases_sf"/>
</dbReference>
<dbReference type="Pfam" id="PF02086">
    <property type="entry name" value="MethyltransfD12"/>
    <property type="match status" value="1"/>
</dbReference>
<evidence type="ECO:0000256" key="5">
    <source>
        <dbReference type="ARBA" id="ARBA00022691"/>
    </source>
</evidence>
<dbReference type="InterPro" id="IPR012327">
    <property type="entry name" value="MeTrfase_D12"/>
</dbReference>
<evidence type="ECO:0000256" key="1">
    <source>
        <dbReference type="ARBA" id="ARBA00006594"/>
    </source>
</evidence>
<dbReference type="EMBL" id="AOIL01000037">
    <property type="protein sequence ID" value="ELY91438.1"/>
    <property type="molecule type" value="Genomic_DNA"/>
</dbReference>
<dbReference type="Gene3D" id="3.40.50.150">
    <property type="entry name" value="Vaccinia Virus protein VP39"/>
    <property type="match status" value="1"/>
</dbReference>
<keyword evidence="8" id="KW-1185">Reference proteome</keyword>
<dbReference type="GO" id="GO:0006298">
    <property type="term" value="P:mismatch repair"/>
    <property type="evidence" value="ECO:0007669"/>
    <property type="project" value="TreeGrafter"/>
</dbReference>
<dbReference type="GO" id="GO:0043565">
    <property type="term" value="F:sequence-specific DNA binding"/>
    <property type="evidence" value="ECO:0007669"/>
    <property type="project" value="TreeGrafter"/>
</dbReference>
<keyword evidence="3 7" id="KW-0489">Methyltransferase</keyword>
<name>M0A272_9EURY</name>
<organism evidence="7 8">
    <name type="scientific">Natrialba taiwanensis DSM 12281</name>
    <dbReference type="NCBI Taxonomy" id="1230458"/>
    <lineage>
        <taxon>Archaea</taxon>
        <taxon>Methanobacteriati</taxon>
        <taxon>Methanobacteriota</taxon>
        <taxon>Stenosarchaea group</taxon>
        <taxon>Halobacteria</taxon>
        <taxon>Halobacteriales</taxon>
        <taxon>Natrialbaceae</taxon>
        <taxon>Natrialba</taxon>
    </lineage>
</organism>
<dbReference type="PANTHER" id="PTHR30481:SF4">
    <property type="entry name" value="SITE-SPECIFIC DNA-METHYLTRANSFERASE (ADENINE-SPECIFIC)"/>
    <property type="match status" value="1"/>
</dbReference>
<comment type="caution">
    <text evidence="7">The sequence shown here is derived from an EMBL/GenBank/DDBJ whole genome shotgun (WGS) entry which is preliminary data.</text>
</comment>
<dbReference type="GO" id="GO:0032259">
    <property type="term" value="P:methylation"/>
    <property type="evidence" value="ECO:0007669"/>
    <property type="project" value="UniProtKB-KW"/>
</dbReference>
<keyword evidence="4 7" id="KW-0808">Transferase</keyword>
<evidence type="ECO:0000313" key="7">
    <source>
        <dbReference type="EMBL" id="ELY91438.1"/>
    </source>
</evidence>
<dbReference type="Proteomes" id="UP000011648">
    <property type="component" value="Unassembled WGS sequence"/>
</dbReference>
<protein>
    <recommendedName>
        <fullName evidence="2">site-specific DNA-methyltransferase (adenine-specific)</fullName>
        <ecNumber evidence="2">2.1.1.72</ecNumber>
    </recommendedName>
</protein>
<dbReference type="Gene3D" id="1.10.1020.10">
    <property type="entry name" value="Adenine-specific Methyltransferase, Domain 2"/>
    <property type="match status" value="1"/>
</dbReference>
<dbReference type="InterPro" id="IPR012263">
    <property type="entry name" value="M_m6A_EcoRV"/>
</dbReference>
<dbReference type="EC" id="2.1.1.72" evidence="2"/>
<dbReference type="PIRSF" id="PIRSF000398">
    <property type="entry name" value="M_m6A_EcoRV"/>
    <property type="match status" value="1"/>
</dbReference>
<evidence type="ECO:0000256" key="3">
    <source>
        <dbReference type="ARBA" id="ARBA00022603"/>
    </source>
</evidence>
<dbReference type="AlphaFoldDB" id="M0A272"/>
<keyword evidence="5" id="KW-0949">S-adenosyl-L-methionine</keyword>
<dbReference type="GO" id="GO:1904047">
    <property type="term" value="F:S-adenosyl-L-methionine binding"/>
    <property type="evidence" value="ECO:0007669"/>
    <property type="project" value="TreeGrafter"/>
</dbReference>
<gene>
    <name evidence="7" type="ORF">C484_10436</name>
</gene>
<dbReference type="OrthoDB" id="372040at2157"/>
<dbReference type="PANTHER" id="PTHR30481">
    <property type="entry name" value="DNA ADENINE METHYLASE"/>
    <property type="match status" value="1"/>
</dbReference>
<dbReference type="GO" id="GO:0009007">
    <property type="term" value="F:site-specific DNA-methyltransferase (adenine-specific) activity"/>
    <property type="evidence" value="ECO:0007669"/>
    <property type="project" value="UniProtKB-EC"/>
</dbReference>
<dbReference type="SUPFAM" id="SSF53335">
    <property type="entry name" value="S-adenosyl-L-methionine-dependent methyltransferases"/>
    <property type="match status" value="1"/>
</dbReference>
<accession>M0A272</accession>
<evidence type="ECO:0000256" key="6">
    <source>
        <dbReference type="ARBA" id="ARBA00047942"/>
    </source>
</evidence>
<dbReference type="STRING" id="1230458.C484_10436"/>
<dbReference type="PRINTS" id="PR00505">
    <property type="entry name" value="D12N6MTFRASE"/>
</dbReference>
<dbReference type="GO" id="GO:0009307">
    <property type="term" value="P:DNA restriction-modification system"/>
    <property type="evidence" value="ECO:0007669"/>
    <property type="project" value="InterPro"/>
</dbReference>
<dbReference type="RefSeq" id="WP_006825840.1">
    <property type="nucleotide sequence ID" value="NZ_AOIL01000037.1"/>
</dbReference>
<dbReference type="InterPro" id="IPR023095">
    <property type="entry name" value="Ade_MeTrfase_dom_2"/>
</dbReference>